<evidence type="ECO:0000256" key="21">
    <source>
        <dbReference type="ARBA" id="ARBA00023411"/>
    </source>
</evidence>
<evidence type="ECO:0000313" key="28">
    <source>
        <dbReference type="RefSeq" id="XP_013417779.1"/>
    </source>
</evidence>
<dbReference type="GO" id="GO:0007200">
    <property type="term" value="P:phospholipase C-activating G protein-coupled receptor signaling pathway"/>
    <property type="evidence" value="ECO:0007669"/>
    <property type="project" value="InterPro"/>
</dbReference>
<dbReference type="Pfam" id="PF23578">
    <property type="entry name" value="DGKI"/>
    <property type="match status" value="1"/>
</dbReference>
<feature type="compositionally biased region" description="Basic residues" evidence="25">
    <location>
        <begin position="355"/>
        <end position="369"/>
    </location>
</feature>
<dbReference type="GO" id="GO:0042995">
    <property type="term" value="C:cell projection"/>
    <property type="evidence" value="ECO:0007669"/>
    <property type="project" value="UniProtKB-SubCell"/>
</dbReference>
<dbReference type="GO" id="GO:0004143">
    <property type="term" value="F:ATP-dependent diacylglycerol kinase activity"/>
    <property type="evidence" value="ECO:0007669"/>
    <property type="project" value="UniProtKB-EC"/>
</dbReference>
<keyword evidence="15" id="KW-0443">Lipid metabolism</keyword>
<feature type="region of interest" description="Disordered" evidence="25">
    <location>
        <begin position="99"/>
        <end position="123"/>
    </location>
</feature>
<evidence type="ECO:0000256" key="6">
    <source>
        <dbReference type="ARBA" id="ARBA00009280"/>
    </source>
</evidence>
<evidence type="ECO:0000256" key="1">
    <source>
        <dbReference type="ARBA" id="ARBA00004123"/>
    </source>
</evidence>
<dbReference type="EC" id="2.7.1.107" evidence="24"/>
<dbReference type="PROSITE" id="PS50088">
    <property type="entry name" value="ANK_REPEAT"/>
    <property type="match status" value="2"/>
</dbReference>
<keyword evidence="11 24" id="KW-0547">Nucleotide-binding</keyword>
<dbReference type="Gene3D" id="3.40.50.10330">
    <property type="entry name" value="Probable inorganic polyphosphate/atp-NAD kinase, domain 1"/>
    <property type="match status" value="1"/>
</dbReference>
<keyword evidence="8" id="KW-0963">Cytoplasm</keyword>
<dbReference type="Gene3D" id="1.25.40.20">
    <property type="entry name" value="Ankyrin repeat-containing domain"/>
    <property type="match status" value="1"/>
</dbReference>
<evidence type="ECO:0000256" key="12">
    <source>
        <dbReference type="ARBA" id="ARBA00022777"/>
    </source>
</evidence>
<dbReference type="GO" id="GO:0005634">
    <property type="term" value="C:nucleus"/>
    <property type="evidence" value="ECO:0007669"/>
    <property type="project" value="UniProtKB-SubCell"/>
</dbReference>
<dbReference type="Proteomes" id="UP000085678">
    <property type="component" value="Unplaced"/>
</dbReference>
<dbReference type="FunFam" id="2.60.200.40:FF:000002">
    <property type="entry name" value="Diacylglycerol kinase"/>
    <property type="match status" value="1"/>
</dbReference>
<accession>A0A1S3K5S1</accession>
<evidence type="ECO:0000256" key="14">
    <source>
        <dbReference type="ARBA" id="ARBA00023043"/>
    </source>
</evidence>
<comment type="pathway">
    <text evidence="5">Lipid metabolism; glycerolipid metabolism.</text>
</comment>
<dbReference type="SMART" id="SM00045">
    <property type="entry name" value="DAGKa"/>
    <property type="match status" value="1"/>
</dbReference>
<gene>
    <name evidence="28" type="primary">LOC106178934</name>
</gene>
<dbReference type="GO" id="GO:0006629">
    <property type="term" value="P:lipid metabolic process"/>
    <property type="evidence" value="ECO:0007669"/>
    <property type="project" value="UniProtKB-KW"/>
</dbReference>
<dbReference type="FunFam" id="3.40.50.10330:FF:000002">
    <property type="entry name" value="Diacylglycerol kinase"/>
    <property type="match status" value="1"/>
</dbReference>
<dbReference type="InterPro" id="IPR000756">
    <property type="entry name" value="Diacylglycerol_kin_accessory"/>
</dbReference>
<feature type="region of interest" description="Disordered" evidence="25">
    <location>
        <begin position="992"/>
        <end position="1016"/>
    </location>
</feature>
<dbReference type="AlphaFoldDB" id="A0A1S3K5S1"/>
<dbReference type="Gene3D" id="2.60.200.40">
    <property type="match status" value="1"/>
</dbReference>
<keyword evidence="12 24" id="KW-0418">Kinase</keyword>
<feature type="region of interest" description="Disordered" evidence="25">
    <location>
        <begin position="355"/>
        <end position="378"/>
    </location>
</feature>
<dbReference type="KEGG" id="lak:106178934"/>
<evidence type="ECO:0000256" key="11">
    <source>
        <dbReference type="ARBA" id="ARBA00022741"/>
    </source>
</evidence>
<dbReference type="PROSITE" id="PS50146">
    <property type="entry name" value="DAGK"/>
    <property type="match status" value="1"/>
</dbReference>
<keyword evidence="27" id="KW-1185">Reference proteome</keyword>
<protein>
    <recommendedName>
        <fullName evidence="24">Diacylglycerol kinase</fullName>
        <shortName evidence="24">DAG kinase</shortName>
        <ecNumber evidence="24">2.7.1.107</ecNumber>
    </recommendedName>
</protein>
<evidence type="ECO:0000256" key="15">
    <source>
        <dbReference type="ARBA" id="ARBA00023098"/>
    </source>
</evidence>
<comment type="catalytic activity">
    <reaction evidence="20">
        <text>1-octadecanoyl-2-(5Z,8Z,11Z,14Z-eicosatetraenoyl)-sn-glycerol + ATP = 1-octadecanoyl-2-(5Z,8Z,11Z,14Z-eicosatetraenoyl)-sn-glycero-3-phosphate + ADP + H(+)</text>
        <dbReference type="Rhea" id="RHEA:40323"/>
        <dbReference type="ChEBI" id="CHEBI:15378"/>
        <dbReference type="ChEBI" id="CHEBI:30616"/>
        <dbReference type="ChEBI" id="CHEBI:75728"/>
        <dbReference type="ChEBI" id="CHEBI:77091"/>
        <dbReference type="ChEBI" id="CHEBI:456216"/>
    </reaction>
    <physiologicalReaction direction="left-to-right" evidence="20">
        <dbReference type="Rhea" id="RHEA:40324"/>
    </physiologicalReaction>
</comment>
<dbReference type="InParanoid" id="A0A1S3K5S1"/>
<comment type="subcellular location">
    <subcellularLocation>
        <location evidence="2">Cell membrane</location>
    </subcellularLocation>
    <subcellularLocation>
        <location evidence="3">Cell projection</location>
    </subcellularLocation>
    <subcellularLocation>
        <location evidence="4">Cytoplasm</location>
        <location evidence="4">Cytosol</location>
    </subcellularLocation>
    <subcellularLocation>
        <location evidence="1">Nucleus</location>
    </subcellularLocation>
</comment>
<evidence type="ECO:0000256" key="18">
    <source>
        <dbReference type="ARBA" id="ARBA00023273"/>
    </source>
</evidence>
<reference evidence="28" key="1">
    <citation type="submission" date="2025-08" db="UniProtKB">
        <authorList>
            <consortium name="RefSeq"/>
        </authorList>
    </citation>
    <scope>IDENTIFICATION</scope>
    <source>
        <tissue evidence="28">Gonads</tissue>
    </source>
</reference>
<evidence type="ECO:0000256" key="24">
    <source>
        <dbReference type="RuleBase" id="RU361128"/>
    </source>
</evidence>
<organism evidence="27 28">
    <name type="scientific">Lingula anatina</name>
    <name type="common">Brachiopod</name>
    <name type="synonym">Lingula unguis</name>
    <dbReference type="NCBI Taxonomy" id="7574"/>
    <lineage>
        <taxon>Eukaryota</taxon>
        <taxon>Metazoa</taxon>
        <taxon>Spiralia</taxon>
        <taxon>Lophotrochozoa</taxon>
        <taxon>Brachiopoda</taxon>
        <taxon>Linguliformea</taxon>
        <taxon>Lingulata</taxon>
        <taxon>Lingulida</taxon>
        <taxon>Linguloidea</taxon>
        <taxon>Lingulidae</taxon>
        <taxon>Lingula</taxon>
    </lineage>
</organism>
<dbReference type="Gene3D" id="3.30.60.20">
    <property type="match status" value="1"/>
</dbReference>
<dbReference type="SUPFAM" id="SSF111331">
    <property type="entry name" value="NAD kinase/diacylglycerol kinase-like"/>
    <property type="match status" value="1"/>
</dbReference>
<dbReference type="FunCoup" id="A0A1S3K5S1">
    <property type="interactions" value="679"/>
</dbReference>
<dbReference type="Pfam" id="PF00609">
    <property type="entry name" value="DAGK_acc"/>
    <property type="match status" value="1"/>
</dbReference>
<dbReference type="SUPFAM" id="SSF48403">
    <property type="entry name" value="Ankyrin repeat"/>
    <property type="match status" value="1"/>
</dbReference>
<dbReference type="SMART" id="SM00046">
    <property type="entry name" value="DAGKc"/>
    <property type="match status" value="1"/>
</dbReference>
<dbReference type="SMART" id="SM00248">
    <property type="entry name" value="ANK"/>
    <property type="match status" value="2"/>
</dbReference>
<feature type="domain" description="DAGKc" evidence="26">
    <location>
        <begin position="385"/>
        <end position="519"/>
    </location>
</feature>
<feature type="repeat" description="ANK" evidence="23">
    <location>
        <begin position="1072"/>
        <end position="1095"/>
    </location>
</feature>
<evidence type="ECO:0000256" key="8">
    <source>
        <dbReference type="ARBA" id="ARBA00022490"/>
    </source>
</evidence>
<feature type="repeat" description="ANK" evidence="23">
    <location>
        <begin position="1108"/>
        <end position="1140"/>
    </location>
</feature>
<evidence type="ECO:0000313" key="27">
    <source>
        <dbReference type="Proteomes" id="UP000085678"/>
    </source>
</evidence>
<dbReference type="PROSITE" id="PS50297">
    <property type="entry name" value="ANK_REP_REGION"/>
    <property type="match status" value="1"/>
</dbReference>
<sequence length="1179" mass="130260">MAMLCQRYNICACHRTFTCQTDTTTSQFTNRPHTDSSSGTGNSSSSDEDSEKETFPHTNGLPVPEGDTNVMNTEDDNGKDFLTVVSLEVPVLKTHRSVSVDTGTAKGKTGYSPTSSPKEGRRASFDVSYLKKSNSLSPTGSNESLKDVSAEGKRMAFRKAIARGGYGSHYLHPSHAENGYHKYEPRSTVDWTENAIKGDHLWIETNASGDYCYIGEAECQKAGPRKKCAACKIVVHTGCMTHLERIHFGCKPTFREAGVRNYRDQTFVRHHWVHRRRQEGKCKQCGKSFQNKFGFHSKEIIAISCSWCKAAYHNKITCFMMQQLEEQCTLGSHAGIIIPPSWIIKIPKKGSFKSSIKKKRRGSAKRRKSKEADSKPFIVKPIPSPHMKPLLVFINPKSGGNQGAKIMHKLYWLLNPRQVFDLSRGGPRMGLELFKKVPNLRILACGGDGTAGWVLSALDTLGINPLPPVAILPLGTGNDLARTLGWGGGYTDEPLSKILSAVEEGQVVELDRWNLKVQNLAVSEPVDTLDEKEEKGEPTLPLDVMNSYFSLGADAHVALEFHESREANPEKFNNRFKNKMFYAGAGGRDLLRRSWKDLAEHVKVEGDGIDLTSKIKEMRLHCLLFLNIPKYGAGTSPWGSSGSTFDPQRHDDGYLEVIGFTTASLAALQVGGHGERIAQCKEVHLTTYKTIPMQVDGEPCRLLPSVIEISLRNQANMIQKPKRRGSVPILNDPGLAIFSPPSAQRLRLQASRISMADYEALHYDKEKLKAASIPLGIIVVENDSDLEVVRNRINHLQEDNLGVSNSAITQKLSPNWCFLDSTTAERFFRIDRSQEHLHYITDISSEDLYILDPDLLVPSGLNPQDSPWQMVASREKGYEAAVTDVPDGAAEGKLDHLNLVFSMPVTPPRSPGCMLGPESRDNSLLPHSPTSSNSLLYNLDVCALCKISAGVVHDVVESGAAAGALIRRSFPTTPITPVSSNELFLKEFMSKIQQRRRSEPGTPNSSAEERKSSFQAVAPVTSDASLTIPVAAKQTVTVPTDKMLIDSSKRGDLVRIMELHRGGANLLATDQYGMTALHHASRFGHKEVVKFLIENAPPVILDIVDLEKGQTALHKAAWYQRRTICCMLVAAGASLTKKDYQGNTPRLQALKAEDMELAAYLESQEHFQLVVSEDHETAV</sequence>
<evidence type="ECO:0000256" key="25">
    <source>
        <dbReference type="SAM" id="MobiDB-lite"/>
    </source>
</evidence>
<keyword evidence="9 24" id="KW-0808">Transferase</keyword>
<evidence type="ECO:0000256" key="5">
    <source>
        <dbReference type="ARBA" id="ARBA00005175"/>
    </source>
</evidence>
<feature type="region of interest" description="Disordered" evidence="25">
    <location>
        <begin position="24"/>
        <end position="77"/>
    </location>
</feature>
<dbReference type="InterPro" id="IPR017438">
    <property type="entry name" value="ATP-NAD_kinase_N"/>
</dbReference>
<evidence type="ECO:0000256" key="3">
    <source>
        <dbReference type="ARBA" id="ARBA00004316"/>
    </source>
</evidence>
<evidence type="ECO:0000256" key="22">
    <source>
        <dbReference type="ARBA" id="ARBA00060536"/>
    </source>
</evidence>
<keyword evidence="13 24" id="KW-0067">ATP-binding</keyword>
<evidence type="ECO:0000256" key="7">
    <source>
        <dbReference type="ARBA" id="ARBA00022475"/>
    </source>
</evidence>
<dbReference type="STRING" id="7574.A0A1S3K5S1"/>
<dbReference type="InterPro" id="IPR037607">
    <property type="entry name" value="DGK"/>
</dbReference>
<dbReference type="Pfam" id="PF00130">
    <property type="entry name" value="C1_1"/>
    <property type="match status" value="1"/>
</dbReference>
<evidence type="ECO:0000256" key="17">
    <source>
        <dbReference type="ARBA" id="ARBA00023242"/>
    </source>
</evidence>
<dbReference type="FunFam" id="1.25.40.20:FF:000204">
    <property type="entry name" value="Diacylglycerol kinase"/>
    <property type="match status" value="1"/>
</dbReference>
<proteinExistence type="inferred from homology"/>
<dbReference type="GO" id="GO:0005524">
    <property type="term" value="F:ATP binding"/>
    <property type="evidence" value="ECO:0007669"/>
    <property type="project" value="UniProtKB-KW"/>
</dbReference>
<comment type="catalytic activity">
    <reaction evidence="21">
        <text>a 1,2-diacyl-sn-glycerol + ATP = a 1,2-diacyl-sn-glycero-3-phosphate + ADP + H(+)</text>
        <dbReference type="Rhea" id="RHEA:10272"/>
        <dbReference type="ChEBI" id="CHEBI:15378"/>
        <dbReference type="ChEBI" id="CHEBI:17815"/>
        <dbReference type="ChEBI" id="CHEBI:30616"/>
        <dbReference type="ChEBI" id="CHEBI:58608"/>
        <dbReference type="ChEBI" id="CHEBI:456216"/>
        <dbReference type="EC" id="2.7.1.107"/>
    </reaction>
    <physiologicalReaction direction="left-to-right" evidence="21">
        <dbReference type="Rhea" id="RHEA:10273"/>
    </physiologicalReaction>
</comment>
<dbReference type="InterPro" id="IPR001206">
    <property type="entry name" value="Diacylglycerol_kinase_cat_dom"/>
</dbReference>
<evidence type="ECO:0000259" key="26">
    <source>
        <dbReference type="PROSITE" id="PS50146"/>
    </source>
</evidence>
<keyword evidence="17" id="KW-0539">Nucleus</keyword>
<dbReference type="InterPro" id="IPR002110">
    <property type="entry name" value="Ankyrin_rpt"/>
</dbReference>
<evidence type="ECO:0000256" key="10">
    <source>
        <dbReference type="ARBA" id="ARBA00022737"/>
    </source>
</evidence>
<evidence type="ECO:0000256" key="4">
    <source>
        <dbReference type="ARBA" id="ARBA00004514"/>
    </source>
</evidence>
<feature type="compositionally biased region" description="Low complexity" evidence="25">
    <location>
        <begin position="24"/>
        <end position="45"/>
    </location>
</feature>
<dbReference type="GO" id="GO:0005886">
    <property type="term" value="C:plasma membrane"/>
    <property type="evidence" value="ECO:0007669"/>
    <property type="project" value="UniProtKB-SubCell"/>
</dbReference>
<dbReference type="InterPro" id="IPR036770">
    <property type="entry name" value="Ankyrin_rpt-contain_sf"/>
</dbReference>
<dbReference type="GO" id="GO:0005829">
    <property type="term" value="C:cytosol"/>
    <property type="evidence" value="ECO:0007669"/>
    <property type="project" value="UniProtKB-SubCell"/>
</dbReference>
<evidence type="ECO:0000256" key="19">
    <source>
        <dbReference type="ARBA" id="ARBA00023371"/>
    </source>
</evidence>
<name>A0A1S3K5S1_LINAN</name>
<keyword evidence="16" id="KW-0472">Membrane</keyword>
<evidence type="ECO:0000256" key="13">
    <source>
        <dbReference type="ARBA" id="ARBA00022840"/>
    </source>
</evidence>
<comment type="pathway">
    <text evidence="22">Glycerolipid metabolism.</text>
</comment>
<comment type="similarity">
    <text evidence="6 24">Belongs to the eukaryotic diacylglycerol kinase family.</text>
</comment>
<dbReference type="InterPro" id="IPR056383">
    <property type="entry name" value="DGKI-like_dom"/>
</dbReference>
<keyword evidence="14 23" id="KW-0040">ANK repeat</keyword>
<dbReference type="PANTHER" id="PTHR11255:SF80">
    <property type="entry name" value="EYE-SPECIFIC DIACYLGLYCEROL KINASE"/>
    <property type="match status" value="1"/>
</dbReference>
<keyword evidence="10" id="KW-0677">Repeat</keyword>
<dbReference type="CDD" id="cd20802">
    <property type="entry name" value="C1_DGK_typeIV_rpt1"/>
    <property type="match status" value="1"/>
</dbReference>
<evidence type="ECO:0000256" key="2">
    <source>
        <dbReference type="ARBA" id="ARBA00004236"/>
    </source>
</evidence>
<dbReference type="GeneID" id="106178934"/>
<dbReference type="Pfam" id="PF12796">
    <property type="entry name" value="Ank_2"/>
    <property type="match status" value="1"/>
</dbReference>
<keyword evidence="18" id="KW-0966">Cell projection</keyword>
<dbReference type="RefSeq" id="XP_013417779.1">
    <property type="nucleotide sequence ID" value="XM_013562325.1"/>
</dbReference>
<keyword evidence="7" id="KW-1003">Cell membrane</keyword>
<dbReference type="PANTHER" id="PTHR11255">
    <property type="entry name" value="DIACYLGLYCEROL KINASE"/>
    <property type="match status" value="1"/>
</dbReference>
<comment type="catalytic activity">
    <reaction evidence="19">
        <text>1,2-di-(9Z-octadecenoyl)-sn-glycerol + ATP = 1,2-di-(9Z-octadecenoyl)-sn-glycero-3-phosphate + ADP + H(+)</text>
        <dbReference type="Rhea" id="RHEA:40327"/>
        <dbReference type="ChEBI" id="CHEBI:15378"/>
        <dbReference type="ChEBI" id="CHEBI:30616"/>
        <dbReference type="ChEBI" id="CHEBI:52333"/>
        <dbReference type="ChEBI" id="CHEBI:74546"/>
        <dbReference type="ChEBI" id="CHEBI:456216"/>
    </reaction>
    <physiologicalReaction direction="left-to-right" evidence="19">
        <dbReference type="Rhea" id="RHEA:40328"/>
    </physiologicalReaction>
</comment>
<dbReference type="SMART" id="SM00109">
    <property type="entry name" value="C1"/>
    <property type="match status" value="2"/>
</dbReference>
<evidence type="ECO:0000256" key="23">
    <source>
        <dbReference type="PROSITE-ProRule" id="PRU00023"/>
    </source>
</evidence>
<dbReference type="InterPro" id="IPR002219">
    <property type="entry name" value="PKC_DAG/PE"/>
</dbReference>
<dbReference type="InterPro" id="IPR016064">
    <property type="entry name" value="NAD/diacylglycerol_kinase_sf"/>
</dbReference>
<evidence type="ECO:0000256" key="16">
    <source>
        <dbReference type="ARBA" id="ARBA00023136"/>
    </source>
</evidence>
<evidence type="ECO:0000256" key="20">
    <source>
        <dbReference type="ARBA" id="ARBA00023400"/>
    </source>
</evidence>
<dbReference type="Pfam" id="PF00781">
    <property type="entry name" value="DAGK_cat"/>
    <property type="match status" value="1"/>
</dbReference>
<evidence type="ECO:0000256" key="9">
    <source>
        <dbReference type="ARBA" id="ARBA00022679"/>
    </source>
</evidence>
<dbReference type="OrthoDB" id="242257at2759"/>